<dbReference type="SUPFAM" id="SSF50814">
    <property type="entry name" value="Lipocalins"/>
    <property type="match status" value="1"/>
</dbReference>
<proteinExistence type="predicted"/>
<feature type="signal peptide" evidence="1">
    <location>
        <begin position="1"/>
        <end position="18"/>
    </location>
</feature>
<accession>A0A131YUJ0</accession>
<dbReference type="Gene3D" id="2.40.128.20">
    <property type="match status" value="1"/>
</dbReference>
<dbReference type="EMBL" id="GEDV01006372">
    <property type="protein sequence ID" value="JAP82185.1"/>
    <property type="molecule type" value="Transcribed_RNA"/>
</dbReference>
<dbReference type="GO" id="GO:0043176">
    <property type="term" value="F:amine binding"/>
    <property type="evidence" value="ECO:0007669"/>
    <property type="project" value="InterPro"/>
</dbReference>
<dbReference type="InterPro" id="IPR012674">
    <property type="entry name" value="Calycin"/>
</dbReference>
<evidence type="ECO:0000256" key="1">
    <source>
        <dbReference type="SAM" id="SignalP"/>
    </source>
</evidence>
<feature type="chain" id="PRO_5007286157" evidence="1">
    <location>
        <begin position="19"/>
        <end position="185"/>
    </location>
</feature>
<dbReference type="InterPro" id="IPR002970">
    <property type="entry name" value="Tick_his-bd"/>
</dbReference>
<dbReference type="GO" id="GO:0030682">
    <property type="term" value="P:symbiont-mediated perturbation of host defenses"/>
    <property type="evidence" value="ECO:0007669"/>
    <property type="project" value="InterPro"/>
</dbReference>
<reference evidence="2" key="1">
    <citation type="journal article" date="2016" name="Ticks Tick Borne Dis.">
        <title>De novo assembly and annotation of the salivary gland transcriptome of Rhipicephalus appendiculatus male and female ticks during blood feeding.</title>
        <authorList>
            <person name="de Castro M.H."/>
            <person name="de Klerk D."/>
            <person name="Pienaar R."/>
            <person name="Latif A.A."/>
            <person name="Rees D.J."/>
            <person name="Mans B.J."/>
        </authorList>
    </citation>
    <scope>NUCLEOTIDE SEQUENCE</scope>
    <source>
        <tissue evidence="2">Salivary glands</tissue>
    </source>
</reference>
<keyword evidence="1" id="KW-0732">Signal</keyword>
<evidence type="ECO:0000313" key="2">
    <source>
        <dbReference type="EMBL" id="JAP82185.1"/>
    </source>
</evidence>
<sequence>MHLPAILVILGVVSTVCPDSTSNSNVPSFDDLVLFLKTQQKIWIVLSSKHLGEWNRQLKCLSTTMQSLEEKEYKYQYQYCYRKDGKEQCEERTALLKSENPPQFVVQEGSGRKEVKYEAIYFHTNLWCMIFRSTENGEKLCEMRVRDEKVNETSGYPTNDCELAYDKCQQRKFEYYDPTCKTPRR</sequence>
<dbReference type="AlphaFoldDB" id="A0A131YUJ0"/>
<protein>
    <submittedName>
        <fullName evidence="2">Lipocalin</fullName>
    </submittedName>
</protein>
<organism evidence="2">
    <name type="scientific">Rhipicephalus appendiculatus</name>
    <name type="common">Brown ear tick</name>
    <dbReference type="NCBI Taxonomy" id="34631"/>
    <lineage>
        <taxon>Eukaryota</taxon>
        <taxon>Metazoa</taxon>
        <taxon>Ecdysozoa</taxon>
        <taxon>Arthropoda</taxon>
        <taxon>Chelicerata</taxon>
        <taxon>Arachnida</taxon>
        <taxon>Acari</taxon>
        <taxon>Parasitiformes</taxon>
        <taxon>Ixodida</taxon>
        <taxon>Ixodoidea</taxon>
        <taxon>Ixodidae</taxon>
        <taxon>Rhipicephalinae</taxon>
        <taxon>Rhipicephalus</taxon>
        <taxon>Rhipicephalus</taxon>
    </lineage>
</organism>
<name>A0A131YUJ0_RHIAP</name>
<dbReference type="Pfam" id="PF02098">
    <property type="entry name" value="His_binding"/>
    <property type="match status" value="1"/>
</dbReference>